<dbReference type="CDD" id="cd17077">
    <property type="entry name" value="UBX_UBXN11"/>
    <property type="match status" value="1"/>
</dbReference>
<evidence type="ECO:0000313" key="14">
    <source>
        <dbReference type="EMBL" id="KPP63380.1"/>
    </source>
</evidence>
<evidence type="ECO:0000256" key="1">
    <source>
        <dbReference type="ARBA" id="ARBA00004245"/>
    </source>
</evidence>
<comment type="subunit">
    <text evidence="6">Interacts with GNA12, GNA13, RND1, RND2 and RND3.</text>
</comment>
<comment type="subcellular location">
    <subcellularLocation>
        <location evidence="1">Cytoplasm</location>
        <location evidence="1">Cytoskeleton</location>
    </subcellularLocation>
</comment>
<evidence type="ECO:0000256" key="4">
    <source>
        <dbReference type="ARBA" id="ARBA00023212"/>
    </source>
</evidence>
<dbReference type="InterPro" id="IPR001012">
    <property type="entry name" value="UBX_dom"/>
</dbReference>
<dbReference type="Gene3D" id="3.30.420.210">
    <property type="entry name" value="SEP domain"/>
    <property type="match status" value="1"/>
</dbReference>
<dbReference type="PROSITE" id="PS50053">
    <property type="entry name" value="UBIQUITIN_2"/>
    <property type="match status" value="1"/>
</dbReference>
<organism evidence="14 15">
    <name type="scientific">Scleropages formosus</name>
    <name type="common">Asian bonytongue</name>
    <name type="synonym">Osteoglossum formosum</name>
    <dbReference type="NCBI Taxonomy" id="113540"/>
    <lineage>
        <taxon>Eukaryota</taxon>
        <taxon>Metazoa</taxon>
        <taxon>Chordata</taxon>
        <taxon>Craniata</taxon>
        <taxon>Vertebrata</taxon>
        <taxon>Euteleostomi</taxon>
        <taxon>Actinopterygii</taxon>
        <taxon>Neopterygii</taxon>
        <taxon>Teleostei</taxon>
        <taxon>Osteoglossocephala</taxon>
        <taxon>Osteoglossomorpha</taxon>
        <taxon>Osteoglossiformes</taxon>
        <taxon>Osteoglossidae</taxon>
        <taxon>Scleropages</taxon>
    </lineage>
</organism>
<dbReference type="PROSITE" id="PS50033">
    <property type="entry name" value="UBX"/>
    <property type="match status" value="1"/>
</dbReference>
<evidence type="ECO:0000256" key="9">
    <source>
        <dbReference type="ARBA" id="ARBA00081109"/>
    </source>
</evidence>
<evidence type="ECO:0000256" key="8">
    <source>
        <dbReference type="ARBA" id="ARBA00075811"/>
    </source>
</evidence>
<dbReference type="Pfam" id="PF00789">
    <property type="entry name" value="UBX"/>
    <property type="match status" value="1"/>
</dbReference>
<keyword evidence="4" id="KW-0206">Cytoskeleton</keyword>
<evidence type="ECO:0000256" key="7">
    <source>
        <dbReference type="ARBA" id="ARBA00073759"/>
    </source>
</evidence>
<evidence type="ECO:0000256" key="10">
    <source>
        <dbReference type="SAM" id="MobiDB-lite"/>
    </source>
</evidence>
<gene>
    <name evidence="14" type="ORF">Z043_118374</name>
</gene>
<evidence type="ECO:0000256" key="3">
    <source>
        <dbReference type="ARBA" id="ARBA00023054"/>
    </source>
</evidence>
<dbReference type="GO" id="GO:0005856">
    <property type="term" value="C:cytoskeleton"/>
    <property type="evidence" value="ECO:0007669"/>
    <property type="project" value="UniProtKB-SubCell"/>
</dbReference>
<evidence type="ECO:0000256" key="6">
    <source>
        <dbReference type="ARBA" id="ARBA00062345"/>
    </source>
</evidence>
<proteinExistence type="predicted"/>
<dbReference type="Gene3D" id="3.10.20.90">
    <property type="entry name" value="Phosphatidylinositol 3-kinase Catalytic Subunit, Chain A, domain 1"/>
    <property type="match status" value="1"/>
</dbReference>
<feature type="compositionally biased region" description="Polar residues" evidence="10">
    <location>
        <begin position="1"/>
        <end position="16"/>
    </location>
</feature>
<dbReference type="InterPro" id="IPR012989">
    <property type="entry name" value="SEP_domain"/>
</dbReference>
<dbReference type="SMART" id="SM00166">
    <property type="entry name" value="UBX"/>
    <property type="match status" value="1"/>
</dbReference>
<feature type="domain" description="UBX" evidence="11">
    <location>
        <begin position="395"/>
        <end position="472"/>
    </location>
</feature>
<keyword evidence="3" id="KW-0175">Coiled coil</keyword>
<dbReference type="SUPFAM" id="SSF102848">
    <property type="entry name" value="NSFL1 (p97 ATPase) cofactor p47, SEP domain"/>
    <property type="match status" value="1"/>
</dbReference>
<reference evidence="14 15" key="1">
    <citation type="submission" date="2015-08" db="EMBL/GenBank/DDBJ databases">
        <title>The genome of the Asian arowana (Scleropages formosus).</title>
        <authorList>
            <person name="Tan M.H."/>
            <person name="Gan H.M."/>
            <person name="Croft L.J."/>
            <person name="Austin C.M."/>
        </authorList>
    </citation>
    <scope>NUCLEOTIDE SEQUENCE [LARGE SCALE GENOMIC DNA]</scope>
    <source>
        <strain evidence="14">Aro1</strain>
    </source>
</reference>
<dbReference type="EMBL" id="JARO02007943">
    <property type="protein sequence ID" value="KPP63380.1"/>
    <property type="molecule type" value="Genomic_DNA"/>
</dbReference>
<dbReference type="SUPFAM" id="SSF54236">
    <property type="entry name" value="Ubiquitin-like"/>
    <property type="match status" value="1"/>
</dbReference>
<dbReference type="InterPro" id="IPR000626">
    <property type="entry name" value="Ubiquitin-like_dom"/>
</dbReference>
<dbReference type="PANTHER" id="PTHR23333">
    <property type="entry name" value="UBX DOMAIN CONTAINING PROTEIN"/>
    <property type="match status" value="1"/>
</dbReference>
<keyword evidence="2" id="KW-0963">Cytoplasm</keyword>
<accession>A0A0P7UUI4</accession>
<dbReference type="Proteomes" id="UP000034805">
    <property type="component" value="Unassembled WGS sequence"/>
</dbReference>
<dbReference type="PANTHER" id="PTHR23333:SF4">
    <property type="entry name" value="UBX DOMAIN-CONTAINING PROTEIN 11"/>
    <property type="match status" value="1"/>
</dbReference>
<dbReference type="PROSITE" id="PS51399">
    <property type="entry name" value="SEP"/>
    <property type="match status" value="1"/>
</dbReference>
<dbReference type="InterPro" id="IPR029071">
    <property type="entry name" value="Ubiquitin-like_domsf"/>
</dbReference>
<dbReference type="FunFam" id="3.30.420.210:FF:000003">
    <property type="entry name" value="UBX domain protein 11"/>
    <property type="match status" value="1"/>
</dbReference>
<protein>
    <recommendedName>
        <fullName evidence="7">UBX domain-containing protein 11</fullName>
    </recommendedName>
    <alternativeName>
        <fullName evidence="9">Socius</fullName>
    </alternativeName>
    <alternativeName>
        <fullName evidence="8">UBX domain-containing protein 5</fullName>
    </alternativeName>
</protein>
<dbReference type="Pfam" id="PF08059">
    <property type="entry name" value="SEP"/>
    <property type="match status" value="1"/>
</dbReference>
<comment type="caution">
    <text evidence="14">The sequence shown here is derived from an EMBL/GenBank/DDBJ whole genome shotgun (WGS) entry which is preliminary data.</text>
</comment>
<feature type="compositionally biased region" description="Low complexity" evidence="10">
    <location>
        <begin position="46"/>
        <end position="59"/>
    </location>
</feature>
<evidence type="ECO:0000259" key="11">
    <source>
        <dbReference type="PROSITE" id="PS50033"/>
    </source>
</evidence>
<dbReference type="GO" id="GO:0043130">
    <property type="term" value="F:ubiquitin binding"/>
    <property type="evidence" value="ECO:0007669"/>
    <property type="project" value="TreeGrafter"/>
</dbReference>
<feature type="domain" description="SEP" evidence="13">
    <location>
        <begin position="232"/>
        <end position="296"/>
    </location>
</feature>
<comment type="function">
    <text evidence="5">May be involved in the reorganization of actin cytoskeleton mediated by RND1, RND2 and RND3. Promotes RHOA activation mediated by GNA12 and GNA13.</text>
</comment>
<name>A0A0P7UUI4_SCLFO</name>
<dbReference type="STRING" id="113540.ENSSFOP00015012624"/>
<evidence type="ECO:0000256" key="2">
    <source>
        <dbReference type="ARBA" id="ARBA00022490"/>
    </source>
</evidence>
<dbReference type="GO" id="GO:0043161">
    <property type="term" value="P:proteasome-mediated ubiquitin-dependent protein catabolic process"/>
    <property type="evidence" value="ECO:0007669"/>
    <property type="project" value="TreeGrafter"/>
</dbReference>
<feature type="domain" description="Ubiquitin-like" evidence="12">
    <location>
        <begin position="400"/>
        <end position="475"/>
    </location>
</feature>
<evidence type="ECO:0000313" key="15">
    <source>
        <dbReference type="Proteomes" id="UP000034805"/>
    </source>
</evidence>
<evidence type="ECO:0000256" key="5">
    <source>
        <dbReference type="ARBA" id="ARBA00059434"/>
    </source>
</evidence>
<feature type="region of interest" description="Disordered" evidence="10">
    <location>
        <begin position="1"/>
        <end position="59"/>
    </location>
</feature>
<dbReference type="AlphaFoldDB" id="A0A0P7UUI4"/>
<evidence type="ECO:0000259" key="12">
    <source>
        <dbReference type="PROSITE" id="PS50053"/>
    </source>
</evidence>
<dbReference type="InterPro" id="IPR036241">
    <property type="entry name" value="NSFL1C_SEP_dom_sf"/>
</dbReference>
<sequence>MLMSKATQKMSPNSGNVRPASQPEGRGGRDTGTASDGGGRADDAPPDVSSSAPGSDLSDSAFVSSMMQRVGLLERTVHRQALDIQQKDKKIAVLEEQLKLLRSPTGGVIELIAVDRAPTALHSLRALEEAGAPQRVQELERSCRTLQEQVWEMERFLSDYGMVWVGSAGDSGPASPQEEEEEVSHGSGASVNTLFCVDFDLVLHRVRELNALVGEGECHVEVTQGGARLARRSPVPLALYSNGIVMFEGPFRPYEEPGTQQCILDLMDGYFPSELQGRFPDGVAFQVFDRRHEAFQERPRWAAFPGKGQVVGGAKERSPDAIGPVVETHPQQGCGRQTEHFLNRLPERVVKAGLVVEVRDALRSMLQGSSAASWNSAVTVVDTPTRQASDNRTALSRDVTTLRLRSEDGQNIFVLQMLPSDTIGQVRRYLDAHRGQRDTSYDIMSAFPQRRYDDDNETLAACGLTQNTTLLLRTRPHQR</sequence>
<evidence type="ECO:0000259" key="13">
    <source>
        <dbReference type="PROSITE" id="PS51399"/>
    </source>
</evidence>